<dbReference type="RefSeq" id="WP_007391099.1">
    <property type="nucleotide sequence ID" value="NZ_AFIJ01000027.1"/>
</dbReference>
<evidence type="ECO:0000256" key="5">
    <source>
        <dbReference type="ARBA" id="ARBA00022692"/>
    </source>
</evidence>
<evidence type="ECO:0000256" key="8">
    <source>
        <dbReference type="SAM" id="Phobius"/>
    </source>
</evidence>
<dbReference type="Pfam" id="PF09335">
    <property type="entry name" value="VTT_dom"/>
    <property type="match status" value="1"/>
</dbReference>
<feature type="transmembrane region" description="Helical" evidence="8">
    <location>
        <begin position="308"/>
        <end position="326"/>
    </location>
</feature>
<reference evidence="11 12" key="1">
    <citation type="submission" date="2011-04" db="EMBL/GenBank/DDBJ databases">
        <authorList>
            <person name="Harkins D.M."/>
            <person name="Madupu R."/>
            <person name="Durkin A.S."/>
            <person name="Torralba M."/>
            <person name="Methe B."/>
            <person name="Sutton G.G."/>
            <person name="Nelson K.E."/>
        </authorList>
    </citation>
    <scope>NUCLEOTIDE SEQUENCE [LARGE SCALE GENOMIC DNA]</scope>
    <source>
        <strain evidence="11 12">UPII 199-6</strain>
    </source>
</reference>
<feature type="transmembrane region" description="Helical" evidence="8">
    <location>
        <begin position="209"/>
        <end position="227"/>
    </location>
</feature>
<feature type="transmembrane region" description="Helical" evidence="8">
    <location>
        <begin position="481"/>
        <end position="498"/>
    </location>
</feature>
<name>A0ABN0D0P3_9FIRM</name>
<feature type="domain" description="VTT" evidence="9">
    <location>
        <begin position="29"/>
        <end position="155"/>
    </location>
</feature>
<dbReference type="PANTHER" id="PTHR33908">
    <property type="entry name" value="MANNOSYLTRANSFERASE YKCB-RELATED"/>
    <property type="match status" value="1"/>
</dbReference>
<protein>
    <submittedName>
        <fullName evidence="11">Dolichyl-phosphate-mannose-protein mannosyltransferase</fullName>
        <ecNumber evidence="11">2.4.1.109</ecNumber>
    </submittedName>
</protein>
<evidence type="ECO:0000256" key="1">
    <source>
        <dbReference type="ARBA" id="ARBA00004651"/>
    </source>
</evidence>
<feature type="transmembrane region" description="Helical" evidence="8">
    <location>
        <begin position="446"/>
        <end position="469"/>
    </location>
</feature>
<feature type="transmembrane region" description="Helical" evidence="8">
    <location>
        <begin position="355"/>
        <end position="384"/>
    </location>
</feature>
<feature type="transmembrane region" description="Helical" evidence="8">
    <location>
        <begin position="564"/>
        <end position="584"/>
    </location>
</feature>
<evidence type="ECO:0000256" key="7">
    <source>
        <dbReference type="ARBA" id="ARBA00023136"/>
    </source>
</evidence>
<evidence type="ECO:0000259" key="9">
    <source>
        <dbReference type="Pfam" id="PF09335"/>
    </source>
</evidence>
<evidence type="ECO:0000259" key="10">
    <source>
        <dbReference type="Pfam" id="PF13231"/>
    </source>
</evidence>
<evidence type="ECO:0000256" key="3">
    <source>
        <dbReference type="ARBA" id="ARBA00022676"/>
    </source>
</evidence>
<dbReference type="Proteomes" id="UP000004018">
    <property type="component" value="Unassembled WGS sequence"/>
</dbReference>
<dbReference type="InterPro" id="IPR038731">
    <property type="entry name" value="RgtA/B/C-like"/>
</dbReference>
<evidence type="ECO:0000256" key="6">
    <source>
        <dbReference type="ARBA" id="ARBA00022989"/>
    </source>
</evidence>
<feature type="transmembrane region" description="Helical" evidence="8">
    <location>
        <begin position="47"/>
        <end position="74"/>
    </location>
</feature>
<dbReference type="Pfam" id="PF13231">
    <property type="entry name" value="PMT_2"/>
    <property type="match status" value="1"/>
</dbReference>
<dbReference type="GO" id="GO:0004169">
    <property type="term" value="F:dolichyl-phosphate-mannose-protein mannosyltransferase activity"/>
    <property type="evidence" value="ECO:0007669"/>
    <property type="project" value="UniProtKB-EC"/>
</dbReference>
<feature type="transmembrane region" description="Helical" evidence="8">
    <location>
        <begin position="280"/>
        <end position="299"/>
    </location>
</feature>
<comment type="subcellular location">
    <subcellularLocation>
        <location evidence="1">Cell membrane</location>
        <topology evidence="1">Multi-pass membrane protein</topology>
    </subcellularLocation>
</comment>
<feature type="domain" description="Glycosyltransferase RgtA/B/C/D-like" evidence="10">
    <location>
        <begin position="259"/>
        <end position="411"/>
    </location>
</feature>
<gene>
    <name evidence="11" type="ORF">HMPREF1039_1567</name>
</gene>
<comment type="caution">
    <text evidence="11">The sequence shown here is derived from an EMBL/GenBank/DDBJ whole genome shotgun (WGS) entry which is preliminary data.</text>
</comment>
<dbReference type="InterPro" id="IPR050297">
    <property type="entry name" value="LipidA_mod_glycosyltrf_83"/>
</dbReference>
<keyword evidence="4 11" id="KW-0808">Transferase</keyword>
<sequence>MDTLLHLMESYGYVSLFVAMAAENANIPVPSEVILGFAGFLISQHVFTFWTAFFIACAGGIAGSVISYGLGLYGGRPLLLKYGKYIFFNEKKFALAERLFAKYGGIAVVVGRCLPGIRTFISFPAGVARYPFGKFVFFSVIGTIPWTLLLVWAGSLLGSHWHNLVQYNHLFVLIVVLLCLAAGVIFLIKRGLPPAWSRFLYAHRYSLSLAVFSAVIFFSFLGAFPLTDPDEPVYGETAREMLAAKDWLSPRIFGMFWYDKPPLFYWLEMLSYRLFGISDLTSRLPGACMAFATVLYVYYRGKKIFNPAIAYTSAMILASSLGFWYIGHAAITDTALVFTLTVALLGFYEKQYYRAYIFCGLAVLAKGPIGYAFPALIVLLYLLTMRRLRQLREMKLFSGILLALLVGLPWYVLMYHTHGDAFLQTFIGYHNITRFAAPEHPGRNSVFFFIPVLAVGLLPWSAGLIPALVQLRKRAGVYRDALYFCVLWAAFIFIFFSLSKTQLVTYIAPMFPPCALLLGWFFRDRFDAGKRSLSTILSALLPGLLLLGANAFPLHGADVVFRPALHVIATLLGSTLLLAALLWLRPARAKAAFALTVCGMLALALAVNGLLMPPLATTLTSAPLARYVRPPAQPGTEIYIEKFLHPGVTFYSGVYGKEWKTPADLPLSAIQRQPQRVYIVLRKTTWRTLCRTRNEAARFRIVQETATQLIVTNH</sequence>
<proteinExistence type="predicted"/>
<keyword evidence="12" id="KW-1185">Reference proteome</keyword>
<feature type="transmembrane region" description="Helical" evidence="8">
    <location>
        <begin position="135"/>
        <end position="157"/>
    </location>
</feature>
<feature type="transmembrane region" description="Helical" evidence="8">
    <location>
        <begin position="169"/>
        <end position="188"/>
    </location>
</feature>
<dbReference type="PANTHER" id="PTHR33908:SF3">
    <property type="entry name" value="UNDECAPRENYL PHOSPHATE-ALPHA-4-AMINO-4-DEOXY-L-ARABINOSE ARABINOSYL TRANSFERASE"/>
    <property type="match status" value="1"/>
</dbReference>
<organism evidence="11 12">
    <name type="scientific">Megasphaera lornae</name>
    <dbReference type="NCBI Taxonomy" id="1000568"/>
    <lineage>
        <taxon>Bacteria</taxon>
        <taxon>Bacillati</taxon>
        <taxon>Bacillota</taxon>
        <taxon>Negativicutes</taxon>
        <taxon>Veillonellales</taxon>
        <taxon>Veillonellaceae</taxon>
        <taxon>Megasphaera</taxon>
    </lineage>
</organism>
<keyword evidence="2" id="KW-1003">Cell membrane</keyword>
<evidence type="ECO:0000313" key="11">
    <source>
        <dbReference type="EMBL" id="EGL40425.1"/>
    </source>
</evidence>
<feature type="transmembrane region" description="Helical" evidence="8">
    <location>
        <begin position="534"/>
        <end position="552"/>
    </location>
</feature>
<dbReference type="InterPro" id="IPR032816">
    <property type="entry name" value="VTT_dom"/>
</dbReference>
<keyword evidence="5 8" id="KW-0812">Transmembrane</keyword>
<evidence type="ECO:0000256" key="2">
    <source>
        <dbReference type="ARBA" id="ARBA00022475"/>
    </source>
</evidence>
<evidence type="ECO:0000256" key="4">
    <source>
        <dbReference type="ARBA" id="ARBA00022679"/>
    </source>
</evidence>
<evidence type="ECO:0000313" key="12">
    <source>
        <dbReference type="Proteomes" id="UP000004018"/>
    </source>
</evidence>
<feature type="transmembrane region" description="Helical" evidence="8">
    <location>
        <begin position="591"/>
        <end position="611"/>
    </location>
</feature>
<dbReference type="EC" id="2.4.1.109" evidence="11"/>
<accession>A0ABN0D0P3</accession>
<feature type="transmembrane region" description="Helical" evidence="8">
    <location>
        <begin position="504"/>
        <end position="522"/>
    </location>
</feature>
<dbReference type="EMBL" id="AFIJ01000027">
    <property type="protein sequence ID" value="EGL40425.1"/>
    <property type="molecule type" value="Genomic_DNA"/>
</dbReference>
<keyword evidence="3 11" id="KW-0328">Glycosyltransferase</keyword>
<keyword evidence="6 8" id="KW-1133">Transmembrane helix</keyword>
<keyword evidence="7 8" id="KW-0472">Membrane</keyword>
<feature type="transmembrane region" description="Helical" evidence="8">
    <location>
        <begin position="396"/>
        <end position="413"/>
    </location>
</feature>